<dbReference type="Proteomes" id="UP000499080">
    <property type="component" value="Unassembled WGS sequence"/>
</dbReference>
<evidence type="ECO:0000313" key="2">
    <source>
        <dbReference type="Proteomes" id="UP000499080"/>
    </source>
</evidence>
<proteinExistence type="predicted"/>
<keyword evidence="2" id="KW-1185">Reference proteome</keyword>
<protein>
    <submittedName>
        <fullName evidence="1">Uncharacterized protein</fullName>
    </submittedName>
</protein>
<dbReference type="EMBL" id="BGPR01004844">
    <property type="protein sequence ID" value="GBN03949.1"/>
    <property type="molecule type" value="Genomic_DNA"/>
</dbReference>
<evidence type="ECO:0000313" key="1">
    <source>
        <dbReference type="EMBL" id="GBN03949.1"/>
    </source>
</evidence>
<comment type="caution">
    <text evidence="1">The sequence shown here is derived from an EMBL/GenBank/DDBJ whole genome shotgun (WGS) entry which is preliminary data.</text>
</comment>
<dbReference type="OrthoDB" id="6777793at2759"/>
<sequence>MRTIANWLNGLRLCLQLWKFPKRWRASVAYHFAPLNNKVDAKLYRVTRNNNDWKKFEDWFICHNPFPAGEYLILLSTGVVGDEKINCHLSDRIGHSSLESIGGTISVK</sequence>
<dbReference type="AlphaFoldDB" id="A0A4Y2KP84"/>
<gene>
    <name evidence="1" type="ORF">AVEN_148789_1</name>
</gene>
<name>A0A4Y2KP84_ARAVE</name>
<accession>A0A4Y2KP84</accession>
<reference evidence="1 2" key="1">
    <citation type="journal article" date="2019" name="Sci. Rep.">
        <title>Orb-weaving spider Araneus ventricosus genome elucidates the spidroin gene catalogue.</title>
        <authorList>
            <person name="Kono N."/>
            <person name="Nakamura H."/>
            <person name="Ohtoshi R."/>
            <person name="Moran D.A.P."/>
            <person name="Shinohara A."/>
            <person name="Yoshida Y."/>
            <person name="Fujiwara M."/>
            <person name="Mori M."/>
            <person name="Tomita M."/>
            <person name="Arakawa K."/>
        </authorList>
    </citation>
    <scope>NUCLEOTIDE SEQUENCE [LARGE SCALE GENOMIC DNA]</scope>
</reference>
<organism evidence="1 2">
    <name type="scientific">Araneus ventricosus</name>
    <name type="common">Orbweaver spider</name>
    <name type="synonym">Epeira ventricosa</name>
    <dbReference type="NCBI Taxonomy" id="182803"/>
    <lineage>
        <taxon>Eukaryota</taxon>
        <taxon>Metazoa</taxon>
        <taxon>Ecdysozoa</taxon>
        <taxon>Arthropoda</taxon>
        <taxon>Chelicerata</taxon>
        <taxon>Arachnida</taxon>
        <taxon>Araneae</taxon>
        <taxon>Araneomorphae</taxon>
        <taxon>Entelegynae</taxon>
        <taxon>Araneoidea</taxon>
        <taxon>Araneidae</taxon>
        <taxon>Araneus</taxon>
    </lineage>
</organism>